<dbReference type="CDD" id="cd09010">
    <property type="entry name" value="MTAP_SsMTAPII_like_MTIP"/>
    <property type="match status" value="1"/>
</dbReference>
<evidence type="ECO:0000313" key="5">
    <source>
        <dbReference type="EMBL" id="SVC66894.1"/>
    </source>
</evidence>
<dbReference type="PANTHER" id="PTHR42679:SF2">
    <property type="entry name" value="S-METHYL-5'-THIOADENOSINE PHOSPHORYLASE"/>
    <property type="match status" value="1"/>
</dbReference>
<name>A0A382P0E8_9ZZZZ</name>
<dbReference type="InterPro" id="IPR035994">
    <property type="entry name" value="Nucleoside_phosphorylase_sf"/>
</dbReference>
<evidence type="ECO:0000256" key="1">
    <source>
        <dbReference type="ARBA" id="ARBA00006751"/>
    </source>
</evidence>
<proteinExistence type="inferred from homology"/>
<dbReference type="PANTHER" id="PTHR42679">
    <property type="entry name" value="S-METHYL-5'-THIOADENOSINE PHOSPHORYLASE"/>
    <property type="match status" value="1"/>
</dbReference>
<reference evidence="5" key="1">
    <citation type="submission" date="2018-05" db="EMBL/GenBank/DDBJ databases">
        <authorList>
            <person name="Lanie J.A."/>
            <person name="Ng W.-L."/>
            <person name="Kazmierczak K.M."/>
            <person name="Andrzejewski T.M."/>
            <person name="Davidsen T.M."/>
            <person name="Wayne K.J."/>
            <person name="Tettelin H."/>
            <person name="Glass J.I."/>
            <person name="Rusch D."/>
            <person name="Podicherti R."/>
            <person name="Tsui H.-C.T."/>
            <person name="Winkler M.E."/>
        </authorList>
    </citation>
    <scope>NUCLEOTIDE SEQUENCE</scope>
</reference>
<keyword evidence="2" id="KW-0328">Glycosyltransferase</keyword>
<dbReference type="AlphaFoldDB" id="A0A382P0E8"/>
<dbReference type="InterPro" id="IPR000845">
    <property type="entry name" value="Nucleoside_phosphorylase_d"/>
</dbReference>
<evidence type="ECO:0000256" key="3">
    <source>
        <dbReference type="ARBA" id="ARBA00022679"/>
    </source>
</evidence>
<dbReference type="Gene3D" id="3.40.50.1580">
    <property type="entry name" value="Nucleoside phosphorylase domain"/>
    <property type="match status" value="1"/>
</dbReference>
<evidence type="ECO:0000259" key="4">
    <source>
        <dbReference type="Pfam" id="PF01048"/>
    </source>
</evidence>
<dbReference type="InterPro" id="IPR010044">
    <property type="entry name" value="MTAP"/>
</dbReference>
<gene>
    <name evidence="5" type="ORF">METZ01_LOCUS319748</name>
</gene>
<comment type="similarity">
    <text evidence="1">Belongs to the PNP/MTAP phosphorylase family.</text>
</comment>
<dbReference type="GO" id="GO:0019509">
    <property type="term" value="P:L-methionine salvage from methylthioadenosine"/>
    <property type="evidence" value="ECO:0007669"/>
    <property type="project" value="TreeGrafter"/>
</dbReference>
<dbReference type="PROSITE" id="PS01240">
    <property type="entry name" value="PNP_MTAP_2"/>
    <property type="match status" value="1"/>
</dbReference>
<sequence length="135" mass="14823">MPGLEEIQEIRIETPYGLPSAPIISGKLLDQRIVFLARHGENHQLLPSEIPQQANIWALKSIGVERIIAVSAVGSLRKDYTPGDLIVPDQLIDRTSGNRPATFFGNGIVAHVSMAKPFCKVLREDIIEAITTAKE</sequence>
<dbReference type="EMBL" id="UINC01104034">
    <property type="protein sequence ID" value="SVC66894.1"/>
    <property type="molecule type" value="Genomic_DNA"/>
</dbReference>
<evidence type="ECO:0000256" key="2">
    <source>
        <dbReference type="ARBA" id="ARBA00022676"/>
    </source>
</evidence>
<dbReference type="GO" id="GO:0009116">
    <property type="term" value="P:nucleoside metabolic process"/>
    <property type="evidence" value="ECO:0007669"/>
    <property type="project" value="InterPro"/>
</dbReference>
<keyword evidence="3" id="KW-0808">Transferase</keyword>
<dbReference type="Pfam" id="PF01048">
    <property type="entry name" value="PNP_UDP_1"/>
    <property type="match status" value="1"/>
</dbReference>
<feature type="domain" description="Nucleoside phosphorylase" evidence="4">
    <location>
        <begin position="6"/>
        <end position="129"/>
    </location>
</feature>
<feature type="non-terminal residue" evidence="5">
    <location>
        <position position="135"/>
    </location>
</feature>
<organism evidence="5">
    <name type="scientific">marine metagenome</name>
    <dbReference type="NCBI Taxonomy" id="408172"/>
    <lineage>
        <taxon>unclassified sequences</taxon>
        <taxon>metagenomes</taxon>
        <taxon>ecological metagenomes</taxon>
    </lineage>
</organism>
<dbReference type="GO" id="GO:0017061">
    <property type="term" value="F:S-methyl-5-thioadenosine phosphorylase activity"/>
    <property type="evidence" value="ECO:0007669"/>
    <property type="project" value="InterPro"/>
</dbReference>
<dbReference type="GO" id="GO:0005829">
    <property type="term" value="C:cytosol"/>
    <property type="evidence" value="ECO:0007669"/>
    <property type="project" value="TreeGrafter"/>
</dbReference>
<protein>
    <recommendedName>
        <fullName evidence="4">Nucleoside phosphorylase domain-containing protein</fullName>
    </recommendedName>
</protein>
<dbReference type="InterPro" id="IPR018099">
    <property type="entry name" value="Purine_phosphorylase-2_CS"/>
</dbReference>
<accession>A0A382P0E8</accession>
<dbReference type="SUPFAM" id="SSF53167">
    <property type="entry name" value="Purine and uridine phosphorylases"/>
    <property type="match status" value="1"/>
</dbReference>